<keyword evidence="1" id="KW-0812">Transmembrane</keyword>
<dbReference type="EMBL" id="ML979135">
    <property type="protein sequence ID" value="KAF1917086.1"/>
    <property type="molecule type" value="Genomic_DNA"/>
</dbReference>
<evidence type="ECO:0000256" key="1">
    <source>
        <dbReference type="SAM" id="Phobius"/>
    </source>
</evidence>
<keyword evidence="3" id="KW-1185">Reference proteome</keyword>
<name>A0A6A5QQZ4_AMPQU</name>
<keyword evidence="1" id="KW-0472">Membrane</keyword>
<organism evidence="2 3">
    <name type="scientific">Ampelomyces quisqualis</name>
    <name type="common">Powdery mildew agent</name>
    <dbReference type="NCBI Taxonomy" id="50730"/>
    <lineage>
        <taxon>Eukaryota</taxon>
        <taxon>Fungi</taxon>
        <taxon>Dikarya</taxon>
        <taxon>Ascomycota</taxon>
        <taxon>Pezizomycotina</taxon>
        <taxon>Dothideomycetes</taxon>
        <taxon>Pleosporomycetidae</taxon>
        <taxon>Pleosporales</taxon>
        <taxon>Pleosporineae</taxon>
        <taxon>Phaeosphaeriaceae</taxon>
        <taxon>Ampelomyces</taxon>
    </lineage>
</organism>
<proteinExistence type="predicted"/>
<dbReference type="Proteomes" id="UP000800096">
    <property type="component" value="Unassembled WGS sequence"/>
</dbReference>
<dbReference type="OrthoDB" id="3796902at2759"/>
<evidence type="ECO:0000313" key="3">
    <source>
        <dbReference type="Proteomes" id="UP000800096"/>
    </source>
</evidence>
<keyword evidence="1" id="KW-1133">Transmembrane helix</keyword>
<feature type="transmembrane region" description="Helical" evidence="1">
    <location>
        <begin position="64"/>
        <end position="86"/>
    </location>
</feature>
<reference evidence="2" key="1">
    <citation type="journal article" date="2020" name="Stud. Mycol.">
        <title>101 Dothideomycetes genomes: a test case for predicting lifestyles and emergence of pathogens.</title>
        <authorList>
            <person name="Haridas S."/>
            <person name="Albert R."/>
            <person name="Binder M."/>
            <person name="Bloem J."/>
            <person name="Labutti K."/>
            <person name="Salamov A."/>
            <person name="Andreopoulos B."/>
            <person name="Baker S."/>
            <person name="Barry K."/>
            <person name="Bills G."/>
            <person name="Bluhm B."/>
            <person name="Cannon C."/>
            <person name="Castanera R."/>
            <person name="Culley D."/>
            <person name="Daum C."/>
            <person name="Ezra D."/>
            <person name="Gonzalez J."/>
            <person name="Henrissat B."/>
            <person name="Kuo A."/>
            <person name="Liang C."/>
            <person name="Lipzen A."/>
            <person name="Lutzoni F."/>
            <person name="Magnuson J."/>
            <person name="Mondo S."/>
            <person name="Nolan M."/>
            <person name="Ohm R."/>
            <person name="Pangilinan J."/>
            <person name="Park H.-J."/>
            <person name="Ramirez L."/>
            <person name="Alfaro M."/>
            <person name="Sun H."/>
            <person name="Tritt A."/>
            <person name="Yoshinaga Y."/>
            <person name="Zwiers L.-H."/>
            <person name="Turgeon B."/>
            <person name="Goodwin S."/>
            <person name="Spatafora J."/>
            <person name="Crous P."/>
            <person name="Grigoriev I."/>
        </authorList>
    </citation>
    <scope>NUCLEOTIDE SEQUENCE</scope>
    <source>
        <strain evidence="2">HMLAC05119</strain>
    </source>
</reference>
<sequence>MIRYWCFRLRFCISSWQPSSLASHRSLSEHTLALRKAAMIAGHVRQHIHTATSARLRTTLIVLWLFRIPMAIGLALTRCAITIFFLQTLFTHAFPWLRRIGIHCRNRTPFSCAAIFIDVFS</sequence>
<evidence type="ECO:0000313" key="2">
    <source>
        <dbReference type="EMBL" id="KAF1917086.1"/>
    </source>
</evidence>
<gene>
    <name evidence="2" type="ORF">BDU57DRAFT_255446</name>
</gene>
<accession>A0A6A5QQZ4</accession>
<protein>
    <submittedName>
        <fullName evidence="2">Uncharacterized protein</fullName>
    </submittedName>
</protein>
<dbReference type="AlphaFoldDB" id="A0A6A5QQZ4"/>